<keyword evidence="2 6" id="KW-0698">rRNA processing</keyword>
<dbReference type="EMBL" id="AP022345">
    <property type="protein sequence ID" value="BBU67944.1"/>
    <property type="molecule type" value="Genomic_DNA"/>
</dbReference>
<feature type="region of interest" description="Disordered" evidence="7">
    <location>
        <begin position="1"/>
        <end position="24"/>
    </location>
</feature>
<proteinExistence type="inferred from homology"/>
<keyword evidence="3 6" id="KW-0489">Methyltransferase</keyword>
<feature type="binding site" evidence="6">
    <location>
        <position position="103"/>
    </location>
    <ligand>
        <name>S-adenosyl-L-methionine</name>
        <dbReference type="ChEBI" id="CHEBI:59789"/>
    </ligand>
</feature>
<dbReference type="SUPFAM" id="SSF81799">
    <property type="entry name" value="Putative methyltransferase TM0872, insert domain"/>
    <property type="match status" value="1"/>
</dbReference>
<evidence type="ECO:0000256" key="4">
    <source>
        <dbReference type="ARBA" id="ARBA00022679"/>
    </source>
</evidence>
<accession>A0A7R6TNF8</accession>
<feature type="compositionally biased region" description="Low complexity" evidence="7">
    <location>
        <begin position="8"/>
        <end position="24"/>
    </location>
</feature>
<keyword evidence="9" id="KW-1185">Reference proteome</keyword>
<dbReference type="EC" id="2.1.1.199" evidence="6"/>
<keyword evidence="4 6" id="KW-0808">Transferase</keyword>
<feature type="binding site" evidence="6">
    <location>
        <position position="131"/>
    </location>
    <ligand>
        <name>S-adenosyl-L-methionine</name>
        <dbReference type="ChEBI" id="CHEBI:59789"/>
    </ligand>
</feature>
<sequence length="334" mass="35611">MNRVEVNSPTPRAPSVSAASAESASPMSEFHQTVLLDEAVEALAIRPDGCYIDATFGRGGHSRKILSQLGPHGRLLALDRDPQAIASGALLSDPRFTLTHTAFAGMADAAAQAGMEQVDGVLFDLGLSSPQLDTASRGFSFRFDAPLDMRMDTTRGQTAAAWLAEVDEQTLAKVIKDYGEERFAVSIAKKIVVARAERPITTTGELAALVRSCVRTREPGQDAATRTFQAVRIYLNQELGQLALTLPQAMDLLKPGGRLVVISFHSLEDRVVKRFVQAGANPAEPPKGVPLTAAQLPKPKLAVIGKPIKASAAEISANPRARSAIMRVAEKLAA</sequence>
<dbReference type="Gene3D" id="3.40.50.150">
    <property type="entry name" value="Vaccinia Virus protein VP39"/>
    <property type="match status" value="1"/>
</dbReference>
<name>A0A7R6TNF8_9RHOO</name>
<reference evidence="9" key="1">
    <citation type="submission" date="2020-01" db="EMBL/GenBank/DDBJ databases">
        <title>Phosphoaccumulans saitamaens gen. nov., sp. nov., a polyphosphate accumulating bacterium isolated from surface river water.</title>
        <authorList>
            <person name="Watanabe K."/>
            <person name="Suda W."/>
        </authorList>
    </citation>
    <scope>NUCLEOTIDE SEQUENCE [LARGE SCALE GENOMIC DNA]</scope>
    <source>
        <strain evidence="9">ICHIAU1</strain>
    </source>
</reference>
<dbReference type="GO" id="GO:0071424">
    <property type="term" value="F:rRNA (cytosine-N4-)-methyltransferase activity"/>
    <property type="evidence" value="ECO:0007669"/>
    <property type="project" value="UniProtKB-UniRule"/>
</dbReference>
<comment type="catalytic activity">
    <reaction evidence="6">
        <text>cytidine(1402) in 16S rRNA + S-adenosyl-L-methionine = N(4)-methylcytidine(1402) in 16S rRNA + S-adenosyl-L-homocysteine + H(+)</text>
        <dbReference type="Rhea" id="RHEA:42928"/>
        <dbReference type="Rhea" id="RHEA-COMP:10286"/>
        <dbReference type="Rhea" id="RHEA-COMP:10287"/>
        <dbReference type="ChEBI" id="CHEBI:15378"/>
        <dbReference type="ChEBI" id="CHEBI:57856"/>
        <dbReference type="ChEBI" id="CHEBI:59789"/>
        <dbReference type="ChEBI" id="CHEBI:74506"/>
        <dbReference type="ChEBI" id="CHEBI:82748"/>
        <dbReference type="EC" id="2.1.1.199"/>
    </reaction>
</comment>
<dbReference type="HAMAP" id="MF_01007">
    <property type="entry name" value="16SrRNA_methyltr_H"/>
    <property type="match status" value="1"/>
</dbReference>
<evidence type="ECO:0000256" key="3">
    <source>
        <dbReference type="ARBA" id="ARBA00022603"/>
    </source>
</evidence>
<feature type="binding site" evidence="6">
    <location>
        <position position="124"/>
    </location>
    <ligand>
        <name>S-adenosyl-L-methionine</name>
        <dbReference type="ChEBI" id="CHEBI:59789"/>
    </ligand>
</feature>
<dbReference type="GO" id="GO:0005737">
    <property type="term" value="C:cytoplasm"/>
    <property type="evidence" value="ECO:0007669"/>
    <property type="project" value="UniProtKB-SubCell"/>
</dbReference>
<keyword evidence="5 6" id="KW-0949">S-adenosyl-L-methionine</keyword>
<comment type="similarity">
    <text evidence="1 6">Belongs to the methyltransferase superfamily. RsmH family.</text>
</comment>
<comment type="function">
    <text evidence="6">Specifically methylates the N4 position of cytidine in position 1402 (C1402) of 16S rRNA.</text>
</comment>
<evidence type="ECO:0000256" key="6">
    <source>
        <dbReference type="HAMAP-Rule" id="MF_01007"/>
    </source>
</evidence>
<dbReference type="InterPro" id="IPR023397">
    <property type="entry name" value="SAM-dep_MeTrfase_MraW_recog"/>
</dbReference>
<organism evidence="8 9">
    <name type="scientific">Fluviibacter phosphoraccumulans</name>
    <dbReference type="NCBI Taxonomy" id="1751046"/>
    <lineage>
        <taxon>Bacteria</taxon>
        <taxon>Pseudomonadati</taxon>
        <taxon>Pseudomonadota</taxon>
        <taxon>Betaproteobacteria</taxon>
        <taxon>Rhodocyclales</taxon>
        <taxon>Fluviibacteraceae</taxon>
        <taxon>Fluviibacter</taxon>
    </lineage>
</organism>
<dbReference type="AlphaFoldDB" id="A0A7R6TNF8"/>
<evidence type="ECO:0000313" key="8">
    <source>
        <dbReference type="EMBL" id="BBU67944.1"/>
    </source>
</evidence>
<feature type="binding site" evidence="6">
    <location>
        <position position="79"/>
    </location>
    <ligand>
        <name>S-adenosyl-L-methionine</name>
        <dbReference type="ChEBI" id="CHEBI:59789"/>
    </ligand>
</feature>
<keyword evidence="6" id="KW-0963">Cytoplasm</keyword>
<dbReference type="Gene3D" id="1.10.150.170">
    <property type="entry name" value="Putative methyltransferase TM0872, insert domain"/>
    <property type="match status" value="1"/>
</dbReference>
<feature type="binding site" evidence="6">
    <location>
        <begin position="59"/>
        <end position="61"/>
    </location>
    <ligand>
        <name>S-adenosyl-L-methionine</name>
        <dbReference type="ChEBI" id="CHEBI:59789"/>
    </ligand>
</feature>
<evidence type="ECO:0000313" key="9">
    <source>
        <dbReference type="Proteomes" id="UP000463961"/>
    </source>
</evidence>
<evidence type="ECO:0000256" key="2">
    <source>
        <dbReference type="ARBA" id="ARBA00022552"/>
    </source>
</evidence>
<dbReference type="InterPro" id="IPR002903">
    <property type="entry name" value="RsmH"/>
</dbReference>
<dbReference type="Pfam" id="PF01795">
    <property type="entry name" value="Methyltransf_5"/>
    <property type="match status" value="1"/>
</dbReference>
<dbReference type="SUPFAM" id="SSF53335">
    <property type="entry name" value="S-adenosyl-L-methionine-dependent methyltransferases"/>
    <property type="match status" value="1"/>
</dbReference>
<dbReference type="PANTHER" id="PTHR11265">
    <property type="entry name" value="S-ADENOSYL-METHYLTRANSFERASE MRAW"/>
    <property type="match status" value="1"/>
</dbReference>
<dbReference type="NCBIfam" id="TIGR00006">
    <property type="entry name" value="16S rRNA (cytosine(1402)-N(4))-methyltransferase RsmH"/>
    <property type="match status" value="1"/>
</dbReference>
<comment type="subcellular location">
    <subcellularLocation>
        <location evidence="6">Cytoplasm</location>
    </subcellularLocation>
</comment>
<dbReference type="PIRSF" id="PIRSF004486">
    <property type="entry name" value="MraW"/>
    <property type="match status" value="1"/>
</dbReference>
<evidence type="ECO:0000256" key="5">
    <source>
        <dbReference type="ARBA" id="ARBA00022691"/>
    </source>
</evidence>
<evidence type="ECO:0000256" key="1">
    <source>
        <dbReference type="ARBA" id="ARBA00010396"/>
    </source>
</evidence>
<gene>
    <name evidence="6 8" type="primary">rsmH</name>
    <name evidence="8" type="ORF">ICHIAU1_02270</name>
</gene>
<evidence type="ECO:0000256" key="7">
    <source>
        <dbReference type="SAM" id="MobiDB-lite"/>
    </source>
</evidence>
<protein>
    <recommendedName>
        <fullName evidence="6">Ribosomal RNA small subunit methyltransferase H</fullName>
        <ecNumber evidence="6">2.1.1.199</ecNumber>
    </recommendedName>
    <alternativeName>
        <fullName evidence="6">16S rRNA m(4)C1402 methyltransferase</fullName>
    </alternativeName>
    <alternativeName>
        <fullName evidence="6">rRNA (cytosine-N(4)-)-methyltransferase RsmH</fullName>
    </alternativeName>
</protein>
<dbReference type="PANTHER" id="PTHR11265:SF0">
    <property type="entry name" value="12S RRNA N4-METHYLCYTIDINE METHYLTRANSFERASE"/>
    <property type="match status" value="1"/>
</dbReference>
<dbReference type="Proteomes" id="UP000463961">
    <property type="component" value="Chromosome"/>
</dbReference>
<dbReference type="GO" id="GO:0070475">
    <property type="term" value="P:rRNA base methylation"/>
    <property type="evidence" value="ECO:0007669"/>
    <property type="project" value="UniProtKB-UniRule"/>
</dbReference>
<dbReference type="InterPro" id="IPR029063">
    <property type="entry name" value="SAM-dependent_MTases_sf"/>
</dbReference>